<reference evidence="2" key="1">
    <citation type="submission" date="2015-04" db="UniProtKB">
        <authorList>
            <consortium name="EnsemblPlants"/>
        </authorList>
    </citation>
    <scope>IDENTIFICATION</scope>
</reference>
<dbReference type="EnsemblPlants" id="OGLUM08G11940.1">
    <property type="protein sequence ID" value="OGLUM08G11940.1"/>
    <property type="gene ID" value="OGLUM08G11940"/>
</dbReference>
<organism evidence="2">
    <name type="scientific">Oryza glumipatula</name>
    <dbReference type="NCBI Taxonomy" id="40148"/>
    <lineage>
        <taxon>Eukaryota</taxon>
        <taxon>Viridiplantae</taxon>
        <taxon>Streptophyta</taxon>
        <taxon>Embryophyta</taxon>
        <taxon>Tracheophyta</taxon>
        <taxon>Spermatophyta</taxon>
        <taxon>Magnoliopsida</taxon>
        <taxon>Liliopsida</taxon>
        <taxon>Poales</taxon>
        <taxon>Poaceae</taxon>
        <taxon>BOP clade</taxon>
        <taxon>Oryzoideae</taxon>
        <taxon>Oryzeae</taxon>
        <taxon>Oryzinae</taxon>
        <taxon>Oryza</taxon>
    </lineage>
</organism>
<evidence type="ECO:0000313" key="3">
    <source>
        <dbReference type="Proteomes" id="UP000026961"/>
    </source>
</evidence>
<proteinExistence type="predicted"/>
<dbReference type="Gramene" id="OGLUM08G11940.1">
    <property type="protein sequence ID" value="OGLUM08G11940.1"/>
    <property type="gene ID" value="OGLUM08G11940"/>
</dbReference>
<sequence length="141" mass="14941">MAQSISLVAATGVEAEGRGGASAVVEVVAGGRGGAPAVIEEAAGAGADERRRSPRRRRVLRPSGTSSSDRFCRMGLSRIWEEYSSLGTNPSHSLLNQKPLKVGSFYPIPSYPTNQTLPKTLHPTSGFTFSFLSLGVLNRPI</sequence>
<accession>A0A0E0AU50</accession>
<name>A0A0E0AU50_9ORYZ</name>
<evidence type="ECO:0000256" key="1">
    <source>
        <dbReference type="SAM" id="MobiDB-lite"/>
    </source>
</evidence>
<dbReference type="Proteomes" id="UP000026961">
    <property type="component" value="Chromosome 8"/>
</dbReference>
<feature type="region of interest" description="Disordered" evidence="1">
    <location>
        <begin position="40"/>
        <end position="68"/>
    </location>
</feature>
<reference evidence="2" key="2">
    <citation type="submission" date="2018-05" db="EMBL/GenBank/DDBJ databases">
        <title>OgluRS3 (Oryza glumaepatula Reference Sequence Version 3).</title>
        <authorList>
            <person name="Zhang J."/>
            <person name="Kudrna D."/>
            <person name="Lee S."/>
            <person name="Talag J."/>
            <person name="Welchert J."/>
            <person name="Wing R.A."/>
        </authorList>
    </citation>
    <scope>NUCLEOTIDE SEQUENCE [LARGE SCALE GENOMIC DNA]</scope>
</reference>
<dbReference type="AlphaFoldDB" id="A0A0E0AU50"/>
<protein>
    <submittedName>
        <fullName evidence="2">Uncharacterized protein</fullName>
    </submittedName>
</protein>
<evidence type="ECO:0000313" key="2">
    <source>
        <dbReference type="EnsemblPlants" id="OGLUM08G11940.1"/>
    </source>
</evidence>
<dbReference type="HOGENOM" id="CLU_146993_0_0_1"/>
<keyword evidence="3" id="KW-1185">Reference proteome</keyword>